<dbReference type="Proteomes" id="UP001159405">
    <property type="component" value="Unassembled WGS sequence"/>
</dbReference>
<protein>
    <submittedName>
        <fullName evidence="1">Uncharacterized protein</fullName>
    </submittedName>
</protein>
<name>A0ABN8NRS2_9CNID</name>
<gene>
    <name evidence="1" type="ORF">PLOB_00026151</name>
</gene>
<evidence type="ECO:0000313" key="2">
    <source>
        <dbReference type="Proteomes" id="UP001159405"/>
    </source>
</evidence>
<dbReference type="EMBL" id="CALNXK010000031">
    <property type="protein sequence ID" value="CAH3117894.1"/>
    <property type="molecule type" value="Genomic_DNA"/>
</dbReference>
<evidence type="ECO:0000313" key="1">
    <source>
        <dbReference type="EMBL" id="CAH3117894.1"/>
    </source>
</evidence>
<sequence length="312" mass="35135">MIAVMLISSKYSNIFPNVSVQLDLFHACQRITRTFARQNALHKEVSKSFVQIFRDDDDQGEKRLKSTVYKEKMEKNLNSFIERWSNVLFSPLTEATFIEIENLRKHIQKGCLSEIPPGCGTERNEGLHRLLNRSMISGATTLSVQLAIALLTLLFYHHNQKISAEKHCCSSKIRPVAPVESNVTSCNASPASVFNRIIDIEDGKIFQISENSSASSNPFVIMVDTIEDLCQESIAAALISATYNLSEMIKKVKEKNNDRSFNALDIVHLSKMTKLLTSEDNIDTDDPTINSHSDTLKRHLATFNLQLDMSPI</sequence>
<reference evidence="1 2" key="1">
    <citation type="submission" date="2022-05" db="EMBL/GenBank/DDBJ databases">
        <authorList>
            <consortium name="Genoscope - CEA"/>
            <person name="William W."/>
        </authorList>
    </citation>
    <scope>NUCLEOTIDE SEQUENCE [LARGE SCALE GENOMIC DNA]</scope>
</reference>
<comment type="caution">
    <text evidence="1">The sequence shown here is derived from an EMBL/GenBank/DDBJ whole genome shotgun (WGS) entry which is preliminary data.</text>
</comment>
<organism evidence="1 2">
    <name type="scientific">Porites lobata</name>
    <dbReference type="NCBI Taxonomy" id="104759"/>
    <lineage>
        <taxon>Eukaryota</taxon>
        <taxon>Metazoa</taxon>
        <taxon>Cnidaria</taxon>
        <taxon>Anthozoa</taxon>
        <taxon>Hexacorallia</taxon>
        <taxon>Scleractinia</taxon>
        <taxon>Fungiina</taxon>
        <taxon>Poritidae</taxon>
        <taxon>Porites</taxon>
    </lineage>
</organism>
<proteinExistence type="predicted"/>
<keyword evidence="2" id="KW-1185">Reference proteome</keyword>
<accession>A0ABN8NRS2</accession>